<dbReference type="PANTHER" id="PTHR47385">
    <property type="entry name" value="CALPONIN"/>
    <property type="match status" value="1"/>
</dbReference>
<proteinExistence type="predicted"/>
<gene>
    <name evidence="3" type="ORF">TCLT_LOCUS6718</name>
</gene>
<dbReference type="SUPFAM" id="SSF47576">
    <property type="entry name" value="Calponin-homology domain, CH-domain"/>
    <property type="match status" value="1"/>
</dbReference>
<name>A0A0N5D1J9_THECL</name>
<reference evidence="5" key="1">
    <citation type="submission" date="2017-02" db="UniProtKB">
        <authorList>
            <consortium name="WormBaseParasite"/>
        </authorList>
    </citation>
    <scope>IDENTIFICATION</scope>
</reference>
<dbReference type="WBParaSite" id="TCLT_0000672901-mRNA-1">
    <property type="protein sequence ID" value="TCLT_0000672901-mRNA-1"/>
    <property type="gene ID" value="TCLT_0000672901"/>
</dbReference>
<dbReference type="SMART" id="SM00033">
    <property type="entry name" value="CH"/>
    <property type="match status" value="1"/>
</dbReference>
<evidence type="ECO:0000259" key="2">
    <source>
        <dbReference type="PROSITE" id="PS50021"/>
    </source>
</evidence>
<evidence type="ECO:0000313" key="3">
    <source>
        <dbReference type="EMBL" id="VDN04098.1"/>
    </source>
</evidence>
<dbReference type="CDD" id="cd00014">
    <property type="entry name" value="CH_SF"/>
    <property type="match status" value="1"/>
</dbReference>
<reference evidence="3 4" key="2">
    <citation type="submission" date="2018-11" db="EMBL/GenBank/DDBJ databases">
        <authorList>
            <consortium name="Pathogen Informatics"/>
        </authorList>
    </citation>
    <scope>NUCLEOTIDE SEQUENCE [LARGE SCALE GENOMIC DNA]</scope>
</reference>
<dbReference type="EMBL" id="UYYF01004438">
    <property type="protein sequence ID" value="VDN04098.1"/>
    <property type="molecule type" value="Genomic_DNA"/>
</dbReference>
<dbReference type="Gene3D" id="1.10.418.10">
    <property type="entry name" value="Calponin-like domain"/>
    <property type="match status" value="1"/>
</dbReference>
<dbReference type="OrthoDB" id="21595at2759"/>
<keyword evidence="1" id="KW-0732">Signal</keyword>
<dbReference type="GO" id="GO:0051015">
    <property type="term" value="F:actin filament binding"/>
    <property type="evidence" value="ECO:0007669"/>
    <property type="project" value="TreeGrafter"/>
</dbReference>
<dbReference type="InterPro" id="IPR036872">
    <property type="entry name" value="CH_dom_sf"/>
</dbReference>
<accession>A0A0N5D1J9</accession>
<sequence length="281" mass="30791">MAVSSFLMRIDLFYILAVFIVVLQTCNPPAADNSPAALSSDDDIPAVDANVKDLESPLDVKKVGVQEETRKAQKDPKDDPVGWVSSLIPGAGHKVNYQLLNWAQQLAVGDEKRQGLPGKNNAVTKKQFLSFLRDGTLLAKLANVLEPGTVETVYEGDAAKDKVNQESNIKAFISFAKDKAGLSDDQVFTVADLQDRGKTGYNAVFNTLMQLGLKTKTTFGQKGIEMEQLVQQASQVVQTNLIQTILGFFRRARPTQTPKKLAKEAEEKEKVAAAVEKVHFK</sequence>
<dbReference type="Proteomes" id="UP000276776">
    <property type="component" value="Unassembled WGS sequence"/>
</dbReference>
<feature type="chain" id="PRO_5043126509" evidence="1">
    <location>
        <begin position="26"/>
        <end position="281"/>
    </location>
</feature>
<dbReference type="GO" id="GO:0007015">
    <property type="term" value="P:actin filament organization"/>
    <property type="evidence" value="ECO:0007669"/>
    <property type="project" value="TreeGrafter"/>
</dbReference>
<feature type="signal peptide" evidence="1">
    <location>
        <begin position="1"/>
        <end position="25"/>
    </location>
</feature>
<evidence type="ECO:0000313" key="5">
    <source>
        <dbReference type="WBParaSite" id="TCLT_0000672901-mRNA-1"/>
    </source>
</evidence>
<dbReference type="AlphaFoldDB" id="A0A0N5D1J9"/>
<evidence type="ECO:0000256" key="1">
    <source>
        <dbReference type="SAM" id="SignalP"/>
    </source>
</evidence>
<dbReference type="InterPro" id="IPR050606">
    <property type="entry name" value="Calponin-like"/>
</dbReference>
<dbReference type="Pfam" id="PF00307">
    <property type="entry name" value="CH"/>
    <property type="match status" value="1"/>
</dbReference>
<organism evidence="5">
    <name type="scientific">Thelazia callipaeda</name>
    <name type="common">Oriental eyeworm</name>
    <name type="synonym">Parasitic nematode</name>
    <dbReference type="NCBI Taxonomy" id="103827"/>
    <lineage>
        <taxon>Eukaryota</taxon>
        <taxon>Metazoa</taxon>
        <taxon>Ecdysozoa</taxon>
        <taxon>Nematoda</taxon>
        <taxon>Chromadorea</taxon>
        <taxon>Rhabditida</taxon>
        <taxon>Spirurina</taxon>
        <taxon>Spiruromorpha</taxon>
        <taxon>Thelazioidea</taxon>
        <taxon>Thelaziidae</taxon>
        <taxon>Thelazia</taxon>
    </lineage>
</organism>
<evidence type="ECO:0000313" key="4">
    <source>
        <dbReference type="Proteomes" id="UP000276776"/>
    </source>
</evidence>
<protein>
    <submittedName>
        <fullName evidence="5">Calponin-homology (CH) domain-containing protein</fullName>
    </submittedName>
</protein>
<dbReference type="PROSITE" id="PS50021">
    <property type="entry name" value="CH"/>
    <property type="match status" value="1"/>
</dbReference>
<dbReference type="PANTHER" id="PTHR47385:SF14">
    <property type="entry name" value="TRANSGELIN"/>
    <property type="match status" value="1"/>
</dbReference>
<keyword evidence="4" id="KW-1185">Reference proteome</keyword>
<feature type="domain" description="Calponin-homology (CH)" evidence="2">
    <location>
        <begin position="93"/>
        <end position="216"/>
    </location>
</feature>
<dbReference type="GO" id="GO:0015629">
    <property type="term" value="C:actin cytoskeleton"/>
    <property type="evidence" value="ECO:0007669"/>
    <property type="project" value="TreeGrafter"/>
</dbReference>
<dbReference type="OMA" id="RIFKRPT"/>
<dbReference type="InterPro" id="IPR001715">
    <property type="entry name" value="CH_dom"/>
</dbReference>